<keyword evidence="3" id="KW-1003">Cell membrane</keyword>
<feature type="transmembrane region" description="Helical" evidence="9">
    <location>
        <begin position="121"/>
        <end position="141"/>
    </location>
</feature>
<feature type="transmembrane region" description="Helical" evidence="9">
    <location>
        <begin position="207"/>
        <end position="228"/>
    </location>
</feature>
<dbReference type="GO" id="GO:0015031">
    <property type="term" value="P:protein transport"/>
    <property type="evidence" value="ECO:0007669"/>
    <property type="project" value="UniProtKB-KW"/>
</dbReference>
<evidence type="ECO:0000256" key="4">
    <source>
        <dbReference type="ARBA" id="ARBA00022692"/>
    </source>
</evidence>
<keyword evidence="2 9" id="KW-0813">Transport</keyword>
<keyword evidence="7 9" id="KW-1133">Transmembrane helix</keyword>
<keyword evidence="4 9" id="KW-0812">Transmembrane</keyword>
<dbReference type="EMBL" id="JAFLWW010000010">
    <property type="protein sequence ID" value="MBT1159273.1"/>
    <property type="molecule type" value="Genomic_DNA"/>
</dbReference>
<dbReference type="InterPro" id="IPR000515">
    <property type="entry name" value="MetI-like"/>
</dbReference>
<dbReference type="RefSeq" id="WP_214393121.1">
    <property type="nucleotide sequence ID" value="NZ_JAFLWW010000010.1"/>
</dbReference>
<comment type="similarity">
    <text evidence="9">Belongs to the binding-protein-dependent transport system permease family.</text>
</comment>
<feature type="transmembrane region" description="Helical" evidence="9">
    <location>
        <begin position="248"/>
        <end position="270"/>
    </location>
</feature>
<gene>
    <name evidence="11" type="ORF">J1C56_27210</name>
</gene>
<evidence type="ECO:0000313" key="12">
    <source>
        <dbReference type="Proteomes" id="UP001138921"/>
    </source>
</evidence>
<name>A0A9X1D8V7_9HYPH</name>
<evidence type="ECO:0000256" key="1">
    <source>
        <dbReference type="ARBA" id="ARBA00004651"/>
    </source>
</evidence>
<feature type="domain" description="ABC transmembrane type-1" evidence="10">
    <location>
        <begin position="82"/>
        <end position="271"/>
    </location>
</feature>
<evidence type="ECO:0000256" key="5">
    <source>
        <dbReference type="ARBA" id="ARBA00022856"/>
    </source>
</evidence>
<proteinExistence type="inferred from homology"/>
<protein>
    <submittedName>
        <fullName evidence="11">ABC transporter permease</fullName>
    </submittedName>
</protein>
<evidence type="ECO:0000256" key="6">
    <source>
        <dbReference type="ARBA" id="ARBA00022927"/>
    </source>
</evidence>
<comment type="caution">
    <text evidence="11">The sequence shown here is derived from an EMBL/GenBank/DDBJ whole genome shotgun (WGS) entry which is preliminary data.</text>
</comment>
<evidence type="ECO:0000256" key="3">
    <source>
        <dbReference type="ARBA" id="ARBA00022475"/>
    </source>
</evidence>
<dbReference type="PROSITE" id="PS50928">
    <property type="entry name" value="ABC_TM1"/>
    <property type="match status" value="1"/>
</dbReference>
<dbReference type="InterPro" id="IPR050366">
    <property type="entry name" value="BP-dependent_transpt_permease"/>
</dbReference>
<dbReference type="InterPro" id="IPR035906">
    <property type="entry name" value="MetI-like_sf"/>
</dbReference>
<dbReference type="Proteomes" id="UP001138921">
    <property type="component" value="Unassembled WGS sequence"/>
</dbReference>
<feature type="transmembrane region" description="Helical" evidence="9">
    <location>
        <begin position="147"/>
        <end position="164"/>
    </location>
</feature>
<sequence>MTAPAIAQPATARRKEGFSTFEIFVFTLVIALLTIAVFGPFLAPDSIYNSDIANSLMPPSATNWFGTDDQGRDVFWRLIVGAQTTLLSAFLVVTLYSLIGVTLATVAAAGPRWLDEGLMRITDIGLALPGMIVALGFAAAMGASLRSAIIAMAITGWPITARMLRGIMRQTMEQPFVAGAQVLGVSKWRLMTKHVLPNSLDVLIVKWAGDIGTTVLVLASLSFIGVGAQPPSAEWGATIAAARGYVSTAWWTVVAPGAAVAITSIAFGLLGDIIQVRRDPSLRGN</sequence>
<reference evidence="11" key="2">
    <citation type="submission" date="2021-03" db="EMBL/GenBank/DDBJ databases">
        <authorList>
            <person name="Artuso I."/>
            <person name="Turrini P."/>
            <person name="Pirolo M."/>
            <person name="Lugli G.A."/>
            <person name="Ventura M."/>
            <person name="Visca P."/>
        </authorList>
    </citation>
    <scope>NUCLEOTIDE SEQUENCE</scope>
    <source>
        <strain evidence="11">LMG 26462</strain>
    </source>
</reference>
<evidence type="ECO:0000256" key="7">
    <source>
        <dbReference type="ARBA" id="ARBA00022989"/>
    </source>
</evidence>
<keyword evidence="6" id="KW-0653">Protein transport</keyword>
<dbReference type="PANTHER" id="PTHR43386:SF1">
    <property type="entry name" value="D,D-DIPEPTIDE TRANSPORT SYSTEM PERMEASE PROTEIN DDPC-RELATED"/>
    <property type="match status" value="1"/>
</dbReference>
<keyword evidence="5" id="KW-0571">Peptide transport</keyword>
<organism evidence="11 12">
    <name type="scientific">Aminobacter anthyllidis</name>
    <dbReference type="NCBI Taxonomy" id="1035067"/>
    <lineage>
        <taxon>Bacteria</taxon>
        <taxon>Pseudomonadati</taxon>
        <taxon>Pseudomonadota</taxon>
        <taxon>Alphaproteobacteria</taxon>
        <taxon>Hyphomicrobiales</taxon>
        <taxon>Phyllobacteriaceae</taxon>
        <taxon>Aminobacter</taxon>
    </lineage>
</organism>
<accession>A0A9X1D8V7</accession>
<dbReference type="Gene3D" id="1.10.3720.10">
    <property type="entry name" value="MetI-like"/>
    <property type="match status" value="1"/>
</dbReference>
<keyword evidence="8 9" id="KW-0472">Membrane</keyword>
<comment type="subcellular location">
    <subcellularLocation>
        <location evidence="1 9">Cell membrane</location>
        <topology evidence="1 9">Multi-pass membrane protein</topology>
    </subcellularLocation>
</comment>
<dbReference type="GO" id="GO:0055085">
    <property type="term" value="P:transmembrane transport"/>
    <property type="evidence" value="ECO:0007669"/>
    <property type="project" value="InterPro"/>
</dbReference>
<evidence type="ECO:0000256" key="9">
    <source>
        <dbReference type="RuleBase" id="RU363032"/>
    </source>
</evidence>
<dbReference type="SUPFAM" id="SSF161098">
    <property type="entry name" value="MetI-like"/>
    <property type="match status" value="1"/>
</dbReference>
<feature type="transmembrane region" description="Helical" evidence="9">
    <location>
        <begin position="86"/>
        <end position="109"/>
    </location>
</feature>
<evidence type="ECO:0000313" key="11">
    <source>
        <dbReference type="EMBL" id="MBT1159273.1"/>
    </source>
</evidence>
<reference evidence="11" key="1">
    <citation type="journal article" date="2021" name="Microorganisms">
        <title>Phylogenomic Reconstruction and Metabolic Potential of the Genus Aminobacter.</title>
        <authorList>
            <person name="Artuso I."/>
            <person name="Turrini P."/>
            <person name="Pirolo M."/>
            <person name="Lugli G.A."/>
            <person name="Ventura M."/>
            <person name="Visca P."/>
        </authorList>
    </citation>
    <scope>NUCLEOTIDE SEQUENCE</scope>
    <source>
        <strain evidence="11">LMG 26462</strain>
    </source>
</reference>
<dbReference type="AlphaFoldDB" id="A0A9X1D8V7"/>
<dbReference type="Pfam" id="PF00528">
    <property type="entry name" value="BPD_transp_1"/>
    <property type="match status" value="1"/>
</dbReference>
<evidence type="ECO:0000256" key="8">
    <source>
        <dbReference type="ARBA" id="ARBA00023136"/>
    </source>
</evidence>
<evidence type="ECO:0000259" key="10">
    <source>
        <dbReference type="PROSITE" id="PS50928"/>
    </source>
</evidence>
<dbReference type="GO" id="GO:0015833">
    <property type="term" value="P:peptide transport"/>
    <property type="evidence" value="ECO:0007669"/>
    <property type="project" value="UniProtKB-KW"/>
</dbReference>
<dbReference type="PANTHER" id="PTHR43386">
    <property type="entry name" value="OLIGOPEPTIDE TRANSPORT SYSTEM PERMEASE PROTEIN APPC"/>
    <property type="match status" value="1"/>
</dbReference>
<dbReference type="CDD" id="cd06261">
    <property type="entry name" value="TM_PBP2"/>
    <property type="match status" value="1"/>
</dbReference>
<feature type="transmembrane region" description="Helical" evidence="9">
    <location>
        <begin position="23"/>
        <end position="43"/>
    </location>
</feature>
<evidence type="ECO:0000256" key="2">
    <source>
        <dbReference type="ARBA" id="ARBA00022448"/>
    </source>
</evidence>
<dbReference type="GO" id="GO:0005886">
    <property type="term" value="C:plasma membrane"/>
    <property type="evidence" value="ECO:0007669"/>
    <property type="project" value="UniProtKB-SubCell"/>
</dbReference>
<keyword evidence="12" id="KW-1185">Reference proteome</keyword>